<feature type="transmembrane region" description="Helical" evidence="5">
    <location>
        <begin position="245"/>
        <end position="266"/>
    </location>
</feature>
<feature type="transmembrane region" description="Helical" evidence="5">
    <location>
        <begin position="106"/>
        <end position="129"/>
    </location>
</feature>
<feature type="transmembrane region" description="Helical" evidence="5">
    <location>
        <begin position="141"/>
        <end position="161"/>
    </location>
</feature>
<dbReference type="PANTHER" id="PTHR23514">
    <property type="entry name" value="BYPASS OF STOP CODON PROTEIN 6"/>
    <property type="match status" value="1"/>
</dbReference>
<dbReference type="EMBL" id="RJUF01000039">
    <property type="protein sequence ID" value="MCP9763776.1"/>
    <property type="molecule type" value="Genomic_DNA"/>
</dbReference>
<dbReference type="RefSeq" id="WP_255037545.1">
    <property type="nucleotide sequence ID" value="NZ_RJUF01000039.1"/>
</dbReference>
<dbReference type="Pfam" id="PF07690">
    <property type="entry name" value="MFS_1"/>
    <property type="match status" value="1"/>
</dbReference>
<feature type="transmembrane region" description="Helical" evidence="5">
    <location>
        <begin position="336"/>
        <end position="357"/>
    </location>
</feature>
<accession>A0AAE3KV30</accession>
<dbReference type="GO" id="GO:0022857">
    <property type="term" value="F:transmembrane transporter activity"/>
    <property type="evidence" value="ECO:0007669"/>
    <property type="project" value="InterPro"/>
</dbReference>
<dbReference type="InterPro" id="IPR051788">
    <property type="entry name" value="MFS_Transporter"/>
</dbReference>
<comment type="caution">
    <text evidence="7">The sequence shown here is derived from an EMBL/GenBank/DDBJ whole genome shotgun (WGS) entry which is preliminary data.</text>
</comment>
<sequence>MFSHITKDFFGNKQSFSIGLIFISVGLLFGNWATFIPSVKTKFDLDDAQLGLLLLSLPFGALTMNPVAATLVRKIGMQKTSVYGIGFMLLAFSLLLNAPSVYFQSFFLFLCGCGISITNVGMNTCVGAIEHHYGIKIMSTCHGMFSLGLMFGSICSSFFGGMGLLPGLYMSIVGGLLFLVLLFAQKNIFLIQDDLHETTEEKSKFSFPKGSFLLMIIIGLCINITEGTMADWSAVFMRDVVQTSTYFEGWGMAGYSLFMALGRLIGDKIIPRYGANKILFYGGLLTILGIIVVISLPYTFSAIVGFALVGAGVSCGAPILYASAARVPNMAKGSGLAIMNTFAMGGFLFGPVLIGFISKATTLSIAFAFIASLGLVWVIQSKRVKLF</sequence>
<dbReference type="GO" id="GO:0016020">
    <property type="term" value="C:membrane"/>
    <property type="evidence" value="ECO:0007669"/>
    <property type="project" value="UniProtKB-SubCell"/>
</dbReference>
<feature type="transmembrane region" description="Helical" evidence="5">
    <location>
        <begin position="278"/>
        <end position="296"/>
    </location>
</feature>
<evidence type="ECO:0000256" key="3">
    <source>
        <dbReference type="ARBA" id="ARBA00022989"/>
    </source>
</evidence>
<evidence type="ECO:0000313" key="7">
    <source>
        <dbReference type="EMBL" id="MCP9763776.1"/>
    </source>
</evidence>
<dbReference type="Proteomes" id="UP001204144">
    <property type="component" value="Unassembled WGS sequence"/>
</dbReference>
<proteinExistence type="predicted"/>
<dbReference type="InterPro" id="IPR011701">
    <property type="entry name" value="MFS"/>
</dbReference>
<name>A0AAE3KV30_9BACT</name>
<evidence type="ECO:0000259" key="6">
    <source>
        <dbReference type="PROSITE" id="PS50850"/>
    </source>
</evidence>
<feature type="domain" description="Major facilitator superfamily (MFS) profile" evidence="6">
    <location>
        <begin position="212"/>
        <end position="387"/>
    </location>
</feature>
<feature type="transmembrane region" description="Helical" evidence="5">
    <location>
        <begin position="48"/>
        <end position="68"/>
    </location>
</feature>
<evidence type="ECO:0000256" key="5">
    <source>
        <dbReference type="SAM" id="Phobius"/>
    </source>
</evidence>
<dbReference type="Gene3D" id="1.20.1250.20">
    <property type="entry name" value="MFS general substrate transporter like domains"/>
    <property type="match status" value="2"/>
</dbReference>
<dbReference type="PANTHER" id="PTHR23514:SF13">
    <property type="entry name" value="INNER MEMBRANE PROTEIN YBJJ"/>
    <property type="match status" value="1"/>
</dbReference>
<evidence type="ECO:0000256" key="1">
    <source>
        <dbReference type="ARBA" id="ARBA00004141"/>
    </source>
</evidence>
<feature type="transmembrane region" description="Helical" evidence="5">
    <location>
        <begin position="16"/>
        <end position="36"/>
    </location>
</feature>
<organism evidence="7 8">
    <name type="scientific">Lacihabitans soyangensis</name>
    <dbReference type="NCBI Taxonomy" id="869394"/>
    <lineage>
        <taxon>Bacteria</taxon>
        <taxon>Pseudomonadati</taxon>
        <taxon>Bacteroidota</taxon>
        <taxon>Cytophagia</taxon>
        <taxon>Cytophagales</taxon>
        <taxon>Leadbetterellaceae</taxon>
        <taxon>Lacihabitans</taxon>
    </lineage>
</organism>
<dbReference type="AlphaFoldDB" id="A0AAE3KV30"/>
<keyword evidence="8" id="KW-1185">Reference proteome</keyword>
<keyword evidence="4 5" id="KW-0472">Membrane</keyword>
<dbReference type="InterPro" id="IPR020846">
    <property type="entry name" value="MFS_dom"/>
</dbReference>
<protein>
    <submittedName>
        <fullName evidence="7">MFS transporter</fullName>
    </submittedName>
</protein>
<dbReference type="SUPFAM" id="SSF103473">
    <property type="entry name" value="MFS general substrate transporter"/>
    <property type="match status" value="1"/>
</dbReference>
<reference evidence="7 8" key="1">
    <citation type="submission" date="2018-11" db="EMBL/GenBank/DDBJ databases">
        <title>Novel bacteria species description.</title>
        <authorList>
            <person name="Han J.-H."/>
        </authorList>
    </citation>
    <scope>NUCLEOTIDE SEQUENCE [LARGE SCALE GENOMIC DNA]</scope>
    <source>
        <strain evidence="7 8">KCTC23259</strain>
    </source>
</reference>
<evidence type="ECO:0000313" key="8">
    <source>
        <dbReference type="Proteomes" id="UP001204144"/>
    </source>
</evidence>
<feature type="transmembrane region" description="Helical" evidence="5">
    <location>
        <begin position="205"/>
        <end position="225"/>
    </location>
</feature>
<evidence type="ECO:0000256" key="4">
    <source>
        <dbReference type="ARBA" id="ARBA00023136"/>
    </source>
</evidence>
<dbReference type="PROSITE" id="PS50850">
    <property type="entry name" value="MFS"/>
    <property type="match status" value="1"/>
</dbReference>
<gene>
    <name evidence="7" type="ORF">EGI31_12505</name>
</gene>
<evidence type="ECO:0000256" key="2">
    <source>
        <dbReference type="ARBA" id="ARBA00022692"/>
    </source>
</evidence>
<feature type="transmembrane region" description="Helical" evidence="5">
    <location>
        <begin position="80"/>
        <end position="100"/>
    </location>
</feature>
<keyword evidence="3 5" id="KW-1133">Transmembrane helix</keyword>
<dbReference type="CDD" id="cd17393">
    <property type="entry name" value="MFS_MosC_like"/>
    <property type="match status" value="1"/>
</dbReference>
<feature type="transmembrane region" description="Helical" evidence="5">
    <location>
        <begin position="363"/>
        <end position="379"/>
    </location>
</feature>
<keyword evidence="2 5" id="KW-0812">Transmembrane</keyword>
<comment type="subcellular location">
    <subcellularLocation>
        <location evidence="1">Membrane</location>
        <topology evidence="1">Multi-pass membrane protein</topology>
    </subcellularLocation>
</comment>
<feature type="transmembrane region" description="Helical" evidence="5">
    <location>
        <begin position="302"/>
        <end position="324"/>
    </location>
</feature>
<feature type="transmembrane region" description="Helical" evidence="5">
    <location>
        <begin position="167"/>
        <end position="184"/>
    </location>
</feature>
<dbReference type="InterPro" id="IPR036259">
    <property type="entry name" value="MFS_trans_sf"/>
</dbReference>